<feature type="compositionally biased region" description="Acidic residues" evidence="1">
    <location>
        <begin position="38"/>
        <end position="51"/>
    </location>
</feature>
<feature type="region of interest" description="Disordered" evidence="1">
    <location>
        <begin position="160"/>
        <end position="181"/>
    </location>
</feature>
<reference evidence="2 3" key="1">
    <citation type="submission" date="2019-06" db="EMBL/GenBank/DDBJ databases">
        <title>Whole genome shotgun sequence of Streptomyces spinoverrucosus NBRC 14228.</title>
        <authorList>
            <person name="Hosoyama A."/>
            <person name="Uohara A."/>
            <person name="Ohji S."/>
            <person name="Ichikawa N."/>
        </authorList>
    </citation>
    <scope>NUCLEOTIDE SEQUENCE [LARGE SCALE GENOMIC DNA]</scope>
    <source>
        <strain evidence="2 3">NBRC 14228</strain>
    </source>
</reference>
<accession>A0A4Y3VLQ8</accession>
<gene>
    <name evidence="2" type="ORF">SSP24_54420</name>
</gene>
<feature type="region of interest" description="Disordered" evidence="1">
    <location>
        <begin position="1"/>
        <end position="134"/>
    </location>
</feature>
<name>A0A4Y3VLQ8_9ACTN</name>
<feature type="compositionally biased region" description="Basic and acidic residues" evidence="1">
    <location>
        <begin position="8"/>
        <end position="25"/>
    </location>
</feature>
<feature type="compositionally biased region" description="Basic and acidic residues" evidence="1">
    <location>
        <begin position="166"/>
        <end position="181"/>
    </location>
</feature>
<evidence type="ECO:0000313" key="2">
    <source>
        <dbReference type="EMBL" id="GEC07787.1"/>
    </source>
</evidence>
<organism evidence="2 3">
    <name type="scientific">Streptomyces spinoverrucosus</name>
    <dbReference type="NCBI Taxonomy" id="284043"/>
    <lineage>
        <taxon>Bacteria</taxon>
        <taxon>Bacillati</taxon>
        <taxon>Actinomycetota</taxon>
        <taxon>Actinomycetes</taxon>
        <taxon>Kitasatosporales</taxon>
        <taxon>Streptomycetaceae</taxon>
        <taxon>Streptomyces</taxon>
    </lineage>
</organism>
<keyword evidence="3" id="KW-1185">Reference proteome</keyword>
<protein>
    <submittedName>
        <fullName evidence="2">Uncharacterized protein</fullName>
    </submittedName>
</protein>
<feature type="compositionally biased region" description="Gly residues" evidence="1">
    <location>
        <begin position="120"/>
        <end position="133"/>
    </location>
</feature>
<dbReference type="EMBL" id="BJND01000043">
    <property type="protein sequence ID" value="GEC07787.1"/>
    <property type="molecule type" value="Genomic_DNA"/>
</dbReference>
<proteinExistence type="predicted"/>
<comment type="caution">
    <text evidence="2">The sequence shown here is derived from an EMBL/GenBank/DDBJ whole genome shotgun (WGS) entry which is preliminary data.</text>
</comment>
<dbReference type="Proteomes" id="UP000317881">
    <property type="component" value="Unassembled WGS sequence"/>
</dbReference>
<dbReference type="AlphaFoldDB" id="A0A4Y3VLQ8"/>
<evidence type="ECO:0000256" key="1">
    <source>
        <dbReference type="SAM" id="MobiDB-lite"/>
    </source>
</evidence>
<sequence>MAAAQQQVRDEDGRRELDAGRDADGHALAQGAGRAGEVPEDQAGESEVDLAVEERLEDRFQPQGEGGGRAEGREAQGAAGESGREVDQAGGEQGVDREEAGFQGRYGDPGGGGEDERGEGGIGGGQVPLGDGEGVQVTAVQDGCALGPVHQGVGHGWALYDAQGGEGRDGDGEEGRGGCRA</sequence>
<evidence type="ECO:0000313" key="3">
    <source>
        <dbReference type="Proteomes" id="UP000317881"/>
    </source>
</evidence>